<dbReference type="GO" id="GO:0003676">
    <property type="term" value="F:nucleic acid binding"/>
    <property type="evidence" value="ECO:0007669"/>
    <property type="project" value="InterPro"/>
</dbReference>
<dbReference type="Gene3D" id="1.10.10.1450">
    <property type="match status" value="1"/>
</dbReference>
<dbReference type="InterPro" id="IPR052709">
    <property type="entry name" value="Transposase-MT_Hybrid"/>
</dbReference>
<evidence type="ECO:0000313" key="2">
    <source>
        <dbReference type="EMBL" id="GFY22443.1"/>
    </source>
</evidence>
<gene>
    <name evidence="2" type="primary">GVQW3</name>
    <name evidence="2" type="ORF">TNCV_2177041</name>
</gene>
<name>A0A8X7B7U9_TRICX</name>
<sequence length="207" mass="24011">MCENTYQRICIKFCFKLSKTGTETYEMMKTSFGEESMSRARVFEWLRRFMEGRQSVNSDPRSDRPSTSRNEDKIALVKAVVHSDRCLTVREIAQECHISVVSCEELMRKDVNMRRVSAKFVPRLLTEDQQFQRLATSSDLFRSESDDPEFIKLIITVDESGFTDTMPKQRSSRHHGKPPVLLGQRKHGSCDQSHVHCVFRCSWNCSS</sequence>
<proteinExistence type="predicted"/>
<dbReference type="PANTHER" id="PTHR46060">
    <property type="entry name" value="MARINER MOS1 TRANSPOSASE-LIKE PROTEIN"/>
    <property type="match status" value="1"/>
</dbReference>
<reference evidence="2" key="1">
    <citation type="submission" date="2020-08" db="EMBL/GenBank/DDBJ databases">
        <title>Multicomponent nature underlies the extraordinary mechanical properties of spider dragline silk.</title>
        <authorList>
            <person name="Kono N."/>
            <person name="Nakamura H."/>
            <person name="Mori M."/>
            <person name="Yoshida Y."/>
            <person name="Ohtoshi R."/>
            <person name="Malay A.D."/>
            <person name="Moran D.A.P."/>
            <person name="Tomita M."/>
            <person name="Numata K."/>
            <person name="Arakawa K."/>
        </authorList>
    </citation>
    <scope>NUCLEOTIDE SEQUENCE</scope>
</reference>
<dbReference type="AlphaFoldDB" id="A0A8X7B7U9"/>
<dbReference type="Proteomes" id="UP000887159">
    <property type="component" value="Unassembled WGS sequence"/>
</dbReference>
<organism evidence="2 3">
    <name type="scientific">Trichonephila clavipes</name>
    <name type="common">Golden silk orbweaver</name>
    <name type="synonym">Nephila clavipes</name>
    <dbReference type="NCBI Taxonomy" id="2585209"/>
    <lineage>
        <taxon>Eukaryota</taxon>
        <taxon>Metazoa</taxon>
        <taxon>Ecdysozoa</taxon>
        <taxon>Arthropoda</taxon>
        <taxon>Chelicerata</taxon>
        <taxon>Arachnida</taxon>
        <taxon>Araneae</taxon>
        <taxon>Araneomorphae</taxon>
        <taxon>Entelegynae</taxon>
        <taxon>Araneoidea</taxon>
        <taxon>Nephilidae</taxon>
        <taxon>Trichonephila</taxon>
    </lineage>
</organism>
<dbReference type="PANTHER" id="PTHR46060:SF1">
    <property type="entry name" value="MARINER MOS1 TRANSPOSASE-LIKE PROTEIN"/>
    <property type="match status" value="1"/>
</dbReference>
<evidence type="ECO:0000259" key="1">
    <source>
        <dbReference type="Pfam" id="PF17906"/>
    </source>
</evidence>
<dbReference type="InterPro" id="IPR036397">
    <property type="entry name" value="RNaseH_sf"/>
</dbReference>
<dbReference type="InterPro" id="IPR041426">
    <property type="entry name" value="Mos1_HTH"/>
</dbReference>
<dbReference type="EMBL" id="BMAU01021361">
    <property type="protein sequence ID" value="GFY22443.1"/>
    <property type="molecule type" value="Genomic_DNA"/>
</dbReference>
<comment type="caution">
    <text evidence="2">The sequence shown here is derived from an EMBL/GenBank/DDBJ whole genome shotgun (WGS) entry which is preliminary data.</text>
</comment>
<keyword evidence="3" id="KW-1185">Reference proteome</keyword>
<evidence type="ECO:0000313" key="3">
    <source>
        <dbReference type="Proteomes" id="UP000887159"/>
    </source>
</evidence>
<protein>
    <submittedName>
        <fullName evidence="2">Protein GVQW3</fullName>
    </submittedName>
</protein>
<accession>A0A8X7B7U9</accession>
<dbReference type="Pfam" id="PF17906">
    <property type="entry name" value="HTH_48"/>
    <property type="match status" value="1"/>
</dbReference>
<feature type="domain" description="Mos1 transposase HTH" evidence="1">
    <location>
        <begin position="7"/>
        <end position="52"/>
    </location>
</feature>
<dbReference type="Gene3D" id="3.30.420.10">
    <property type="entry name" value="Ribonuclease H-like superfamily/Ribonuclease H"/>
    <property type="match status" value="1"/>
</dbReference>